<evidence type="ECO:0000256" key="1">
    <source>
        <dbReference type="SAM" id="MobiDB-lite"/>
    </source>
</evidence>
<proteinExistence type="predicted"/>
<gene>
    <name evidence="2" type="ORF">QQ91_010695</name>
</gene>
<reference evidence="2" key="2">
    <citation type="journal article" date="2015" name="Genome Announc.">
        <title>Draft Genome Sequence of Filamentous Marine Cyanobacterium Lyngbya confervoides Strain BDU141951.</title>
        <authorList>
            <person name="Chandrababunaidu M.M."/>
            <person name="Sen D."/>
            <person name="Tripathy S."/>
        </authorList>
    </citation>
    <scope>NUCLEOTIDE SEQUENCE</scope>
    <source>
        <strain evidence="2">BDU141951</strain>
    </source>
</reference>
<dbReference type="PANTHER" id="PTHR35509">
    <property type="entry name" value="DOMAIN PROTEIN, PUTATIVE (DUF1995)-RELATED"/>
    <property type="match status" value="1"/>
</dbReference>
<reference evidence="2" key="3">
    <citation type="submission" date="2020-02" db="EMBL/GenBank/DDBJ databases">
        <authorList>
            <person name="Sarangi A.N."/>
            <person name="Ghosh S."/>
            <person name="Mukherjee M."/>
            <person name="Tripathy S."/>
        </authorList>
    </citation>
    <scope>NUCLEOTIDE SEQUENCE</scope>
    <source>
        <strain evidence="2">BDU141951</strain>
    </source>
</reference>
<accession>A0A0C1Y5R1</accession>
<sequence length="242" mass="26703">MTGVPRSIEAAVDQAKEATRAAIQAGLPRIVVNLNIPELKVMPIAEQFYPLLNELELPFKMYFPDAGAAALARRDWDNPDFSIRGINEIKGRLEPDDEACLIIEPSAVEVNEVEALCNEATGKYVVMLNPKLEDIAVVGIGYAARQLRDRFLSTLETAYYLQPLTGATLLRIYPGPWQVWGETADDDYELLGEFPTKPSEEAIANLFADDSDSDDNSSSSPPRPKKGGLFTELGQFIRALTQ</sequence>
<protein>
    <submittedName>
        <fullName evidence="2">DUF1995 family protein</fullName>
    </submittedName>
</protein>
<dbReference type="InterPro" id="IPR018962">
    <property type="entry name" value="DUF1995"/>
</dbReference>
<comment type="caution">
    <text evidence="2">The sequence shown here is derived from an EMBL/GenBank/DDBJ whole genome shotgun (WGS) entry which is preliminary data.</text>
</comment>
<reference evidence="2" key="1">
    <citation type="submission" date="2014-11" db="EMBL/GenBank/DDBJ databases">
        <authorList>
            <person name="Malar M.C."/>
            <person name="Sen D."/>
            <person name="Tripathy S."/>
        </authorList>
    </citation>
    <scope>NUCLEOTIDE SEQUENCE</scope>
    <source>
        <strain evidence="2">BDU141951</strain>
    </source>
</reference>
<dbReference type="PANTHER" id="PTHR35509:SF1">
    <property type="entry name" value="DOMAIN PROTEIN, PUTATIVE (DUF1995)-RELATED"/>
    <property type="match status" value="1"/>
</dbReference>
<dbReference type="AlphaFoldDB" id="A0A0C1Y5R1"/>
<feature type="region of interest" description="Disordered" evidence="1">
    <location>
        <begin position="208"/>
        <end position="229"/>
    </location>
</feature>
<dbReference type="Pfam" id="PF09353">
    <property type="entry name" value="DUF1995"/>
    <property type="match status" value="1"/>
</dbReference>
<dbReference type="EMBL" id="JTHE02000003">
    <property type="protein sequence ID" value="NEV67585.1"/>
    <property type="molecule type" value="Genomic_DNA"/>
</dbReference>
<dbReference type="InterPro" id="IPR053021">
    <property type="entry name" value="Chloroplast_ADK"/>
</dbReference>
<evidence type="ECO:0000313" key="2">
    <source>
        <dbReference type="EMBL" id="NEV67585.1"/>
    </source>
</evidence>
<organism evidence="2">
    <name type="scientific">Lyngbya confervoides BDU141951</name>
    <dbReference type="NCBI Taxonomy" id="1574623"/>
    <lineage>
        <taxon>Bacteria</taxon>
        <taxon>Bacillati</taxon>
        <taxon>Cyanobacteriota</taxon>
        <taxon>Cyanophyceae</taxon>
        <taxon>Oscillatoriophycideae</taxon>
        <taxon>Oscillatoriales</taxon>
        <taxon>Microcoleaceae</taxon>
        <taxon>Lyngbya</taxon>
    </lineage>
</organism>
<name>A0A0C1Y5R1_9CYAN</name>